<dbReference type="Gene3D" id="1.10.720.140">
    <property type="match status" value="1"/>
</dbReference>
<dbReference type="GO" id="GO:0070936">
    <property type="term" value="P:protein K48-linked ubiquitination"/>
    <property type="evidence" value="ECO:0007669"/>
    <property type="project" value="TreeGrafter"/>
</dbReference>
<dbReference type="GO" id="GO:1902042">
    <property type="term" value="P:negative regulation of extrinsic apoptotic signaling pathway via death domain receptors"/>
    <property type="evidence" value="ECO:0007669"/>
    <property type="project" value="TreeGrafter"/>
</dbReference>
<dbReference type="InterPro" id="IPR000306">
    <property type="entry name" value="Znf_FYVE"/>
</dbReference>
<evidence type="ECO:0000256" key="5">
    <source>
        <dbReference type="PROSITE-ProRule" id="PRU00175"/>
    </source>
</evidence>
<dbReference type="InterPro" id="IPR013087">
    <property type="entry name" value="Znf_C2H2_type"/>
</dbReference>
<keyword evidence="10" id="KW-1185">Reference proteome</keyword>
<dbReference type="PANTHER" id="PTHR14879:SF15">
    <property type="entry name" value="E3 UBIQUITIN-PROTEIN LIGASE RIFIFYLIN-LIKE PROTEIN"/>
    <property type="match status" value="1"/>
</dbReference>
<dbReference type="InterPro" id="IPR013083">
    <property type="entry name" value="Znf_RING/FYVE/PHD"/>
</dbReference>
<dbReference type="PROSITE" id="PS00028">
    <property type="entry name" value="ZINC_FINGER_C2H2_1"/>
    <property type="match status" value="1"/>
</dbReference>
<reference evidence="9 10" key="1">
    <citation type="journal article" date="2018" name="Sci. Rep.">
        <title>Comparative analysis of the Pocillopora damicornis genome highlights role of immune system in coral evolution.</title>
        <authorList>
            <person name="Cunning R."/>
            <person name="Bay R.A."/>
            <person name="Gillette P."/>
            <person name="Baker A.C."/>
            <person name="Traylor-Knowles N."/>
        </authorList>
    </citation>
    <scope>NUCLEOTIDE SEQUENCE [LARGE SCALE GENOMIC DNA]</scope>
    <source>
        <strain evidence="9">RSMAS</strain>
        <tissue evidence="9">Whole animal</tissue>
    </source>
</reference>
<dbReference type="Pfam" id="PF23632">
    <property type="entry name" value="SAP_RNF34_RFFL"/>
    <property type="match status" value="1"/>
</dbReference>
<dbReference type="PANTHER" id="PTHR14879">
    <property type="entry name" value="CASPASE REGULATOR, RING FINGER DOMAIN-CONTAINING"/>
    <property type="match status" value="1"/>
</dbReference>
<dbReference type="GO" id="GO:0043161">
    <property type="term" value="P:proteasome-mediated ubiquitin-dependent protein catabolic process"/>
    <property type="evidence" value="ECO:0007669"/>
    <property type="project" value="TreeGrafter"/>
</dbReference>
<keyword evidence="4" id="KW-0862">Zinc</keyword>
<dbReference type="InterPro" id="IPR017455">
    <property type="entry name" value="Znf_FYVE-rel"/>
</dbReference>
<evidence type="ECO:0000313" key="9">
    <source>
        <dbReference type="EMBL" id="RMX53808.1"/>
    </source>
</evidence>
<dbReference type="GO" id="GO:0005737">
    <property type="term" value="C:cytoplasm"/>
    <property type="evidence" value="ECO:0007669"/>
    <property type="project" value="TreeGrafter"/>
</dbReference>
<feature type="compositionally biased region" description="Polar residues" evidence="6">
    <location>
        <begin position="204"/>
        <end position="216"/>
    </location>
</feature>
<dbReference type="GO" id="GO:0005886">
    <property type="term" value="C:plasma membrane"/>
    <property type="evidence" value="ECO:0007669"/>
    <property type="project" value="UniProtKB-SubCell"/>
</dbReference>
<feature type="region of interest" description="Disordered" evidence="6">
    <location>
        <begin position="165"/>
        <end position="232"/>
    </location>
</feature>
<sequence length="349" mass="39168">MGAGGINGELRDHSEHVDAIFRSHFNVINGRPSTSASSPSSRPTRGTASSGSSSSNISLDGFEEMACFSCSSNFTLFKRKNLCRNCKRHYCNDCFSRELKFIPGENSRHCLTCRALQSPIAYRDHLIRLKVKDLQEYLRSKQISMNHCREKRDLVELILRHVEGGTNTAPSSTAAQPQQGRQPSQTNPSHPHAPDAIYTRLGQPRSSHSQPTQRTRPVQVPPSAPPASLNKSLSEIKNVDEVQELSVKELKCILRANFVDFTGCCEKEELLERVRTLWNSKQEYIKKKSTMVPDYDDSEDQCKICMDNGIDCVLLECGHMVTCTNCGKQISDCPICRQHISRIVHVFKA</sequence>
<dbReference type="FunFam" id="3.30.40.10:FF:000110">
    <property type="entry name" value="E3 ubiquitin-protein ligase RNF34 isoform X1"/>
    <property type="match status" value="1"/>
</dbReference>
<dbReference type="GO" id="GO:0008270">
    <property type="term" value="F:zinc ion binding"/>
    <property type="evidence" value="ECO:0007669"/>
    <property type="project" value="UniProtKB-KW"/>
</dbReference>
<dbReference type="Pfam" id="PF13920">
    <property type="entry name" value="zf-C3HC4_3"/>
    <property type="match status" value="1"/>
</dbReference>
<comment type="subcellular location">
    <subcellularLocation>
        <location evidence="1">Cell membrane</location>
        <topology evidence="1">Peripheral membrane protein</topology>
    </subcellularLocation>
</comment>
<dbReference type="Pfam" id="PF22968">
    <property type="entry name" value="RNF34L-like_3rd"/>
    <property type="match status" value="1"/>
</dbReference>
<feature type="region of interest" description="Disordered" evidence="6">
    <location>
        <begin position="30"/>
        <end position="54"/>
    </location>
</feature>
<evidence type="ECO:0000256" key="4">
    <source>
        <dbReference type="ARBA" id="ARBA00022833"/>
    </source>
</evidence>
<evidence type="ECO:0000256" key="3">
    <source>
        <dbReference type="ARBA" id="ARBA00022771"/>
    </source>
</evidence>
<evidence type="ECO:0000256" key="2">
    <source>
        <dbReference type="ARBA" id="ARBA00022723"/>
    </source>
</evidence>
<dbReference type="OrthoDB" id="3045089at2759"/>
<dbReference type="InterPro" id="IPR036361">
    <property type="entry name" value="SAP_dom_sf"/>
</dbReference>
<dbReference type="AlphaFoldDB" id="A0A3M6UK98"/>
<dbReference type="InterPro" id="IPR051728">
    <property type="entry name" value="RING-FYVE_E3_ubiquitin-ligase"/>
</dbReference>
<dbReference type="SUPFAM" id="SSF57903">
    <property type="entry name" value="FYVE/PHD zinc finger"/>
    <property type="match status" value="1"/>
</dbReference>
<dbReference type="CDD" id="cd16500">
    <property type="entry name" value="RING-HC_CARP"/>
    <property type="match status" value="1"/>
</dbReference>
<dbReference type="STRING" id="46731.A0A3M6UK98"/>
<dbReference type="SMART" id="SM00184">
    <property type="entry name" value="RING"/>
    <property type="match status" value="2"/>
</dbReference>
<dbReference type="PROSITE" id="PS50178">
    <property type="entry name" value="ZF_FYVE"/>
    <property type="match status" value="1"/>
</dbReference>
<feature type="domain" description="RING-type" evidence="7">
    <location>
        <begin position="302"/>
        <end position="337"/>
    </location>
</feature>
<evidence type="ECO:0000259" key="8">
    <source>
        <dbReference type="PROSITE" id="PS50178"/>
    </source>
</evidence>
<name>A0A3M6UK98_POCDA</name>
<dbReference type="GO" id="GO:0061630">
    <property type="term" value="F:ubiquitin protein ligase activity"/>
    <property type="evidence" value="ECO:0007669"/>
    <property type="project" value="TreeGrafter"/>
</dbReference>
<dbReference type="InterPro" id="IPR055111">
    <property type="entry name" value="RNF34_RFFL_HeH"/>
</dbReference>
<dbReference type="SUPFAM" id="SSF57850">
    <property type="entry name" value="RING/U-box"/>
    <property type="match status" value="1"/>
</dbReference>
<evidence type="ECO:0000256" key="1">
    <source>
        <dbReference type="ARBA" id="ARBA00004202"/>
    </source>
</evidence>
<evidence type="ECO:0000259" key="7">
    <source>
        <dbReference type="PROSITE" id="PS50089"/>
    </source>
</evidence>
<dbReference type="SUPFAM" id="SSF68906">
    <property type="entry name" value="SAP domain"/>
    <property type="match status" value="2"/>
</dbReference>
<evidence type="ECO:0000256" key="6">
    <source>
        <dbReference type="SAM" id="MobiDB-lite"/>
    </source>
</evidence>
<proteinExistence type="predicted"/>
<dbReference type="InterPro" id="IPR057299">
    <property type="entry name" value="RNF34_RFFL_SAP"/>
</dbReference>
<dbReference type="Gene3D" id="3.30.40.10">
    <property type="entry name" value="Zinc/RING finger domain, C3HC4 (zinc finger)"/>
    <property type="match status" value="1"/>
</dbReference>
<comment type="caution">
    <text evidence="9">The sequence shown here is derived from an EMBL/GenBank/DDBJ whole genome shotgun (WGS) entry which is preliminary data.</text>
</comment>
<gene>
    <name evidence="9" type="ORF">pdam_00000300</name>
</gene>
<dbReference type="InterPro" id="IPR011011">
    <property type="entry name" value="Znf_FYVE_PHD"/>
</dbReference>
<dbReference type="OMA" id="MCREKSD"/>
<dbReference type="InterPro" id="IPR001841">
    <property type="entry name" value="Znf_RING"/>
</dbReference>
<feature type="domain" description="FYVE-type" evidence="8">
    <location>
        <begin position="61"/>
        <end position="118"/>
    </location>
</feature>
<dbReference type="EMBL" id="RCHS01001413">
    <property type="protein sequence ID" value="RMX53808.1"/>
    <property type="molecule type" value="Genomic_DNA"/>
</dbReference>
<accession>A0A3M6UK98</accession>
<protein>
    <recommendedName>
        <fullName evidence="11">RING-type domain-containing protein</fullName>
    </recommendedName>
</protein>
<dbReference type="PROSITE" id="PS50089">
    <property type="entry name" value="ZF_RING_2"/>
    <property type="match status" value="1"/>
</dbReference>
<keyword evidence="2" id="KW-0479">Metal-binding</keyword>
<dbReference type="SMART" id="SM00064">
    <property type="entry name" value="FYVE"/>
    <property type="match status" value="1"/>
</dbReference>
<keyword evidence="3 5" id="KW-0863">Zinc-finger</keyword>
<organism evidence="9 10">
    <name type="scientific">Pocillopora damicornis</name>
    <name type="common">Cauliflower coral</name>
    <name type="synonym">Millepora damicornis</name>
    <dbReference type="NCBI Taxonomy" id="46731"/>
    <lineage>
        <taxon>Eukaryota</taxon>
        <taxon>Metazoa</taxon>
        <taxon>Cnidaria</taxon>
        <taxon>Anthozoa</taxon>
        <taxon>Hexacorallia</taxon>
        <taxon>Scleractinia</taxon>
        <taxon>Astrocoeniina</taxon>
        <taxon>Pocilloporidae</taxon>
        <taxon>Pocillopora</taxon>
    </lineage>
</organism>
<dbReference type="Proteomes" id="UP000275408">
    <property type="component" value="Unassembled WGS sequence"/>
</dbReference>
<evidence type="ECO:0008006" key="11">
    <source>
        <dbReference type="Google" id="ProtNLM"/>
    </source>
</evidence>
<feature type="compositionally biased region" description="Polar residues" evidence="6">
    <location>
        <begin position="165"/>
        <end position="189"/>
    </location>
</feature>
<evidence type="ECO:0000313" key="10">
    <source>
        <dbReference type="Proteomes" id="UP000275408"/>
    </source>
</evidence>